<keyword evidence="2" id="KW-1185">Reference proteome</keyword>
<dbReference type="GeneID" id="300579117"/>
<gene>
    <name evidence="1" type="ORF">CCMA1212_007499</name>
</gene>
<dbReference type="Proteomes" id="UP001642720">
    <property type="component" value="Unassembled WGS sequence"/>
</dbReference>
<evidence type="ECO:0000313" key="2">
    <source>
        <dbReference type="Proteomes" id="UP001642720"/>
    </source>
</evidence>
<organism evidence="1 2">
    <name type="scientific">Trichoderma ghanense</name>
    <dbReference type="NCBI Taxonomy" id="65468"/>
    <lineage>
        <taxon>Eukaryota</taxon>
        <taxon>Fungi</taxon>
        <taxon>Dikarya</taxon>
        <taxon>Ascomycota</taxon>
        <taxon>Pezizomycotina</taxon>
        <taxon>Sordariomycetes</taxon>
        <taxon>Hypocreomycetidae</taxon>
        <taxon>Hypocreales</taxon>
        <taxon>Hypocreaceae</taxon>
        <taxon>Trichoderma</taxon>
    </lineage>
</organism>
<dbReference type="Gene3D" id="1.20.1050.10">
    <property type="match status" value="1"/>
</dbReference>
<sequence length="87" mass="9907">MTKEFEAINLKRRVPVLIMGNEAIMEMAAVPTAIATVTPEAQTFGQPPLEKIQVYAWLISRPQPTVRLLRESAEQRDSPTIRRFIRS</sequence>
<evidence type="ECO:0000313" key="1">
    <source>
        <dbReference type="EMBL" id="TFB00957.1"/>
    </source>
</evidence>
<proteinExistence type="predicted"/>
<protein>
    <submittedName>
        <fullName evidence="1">Uncharacterized protein</fullName>
    </submittedName>
</protein>
<dbReference type="RefSeq" id="XP_073557158.1">
    <property type="nucleotide sequence ID" value="XM_073704667.1"/>
</dbReference>
<dbReference type="EMBL" id="PPTA01000010">
    <property type="protein sequence ID" value="TFB00957.1"/>
    <property type="molecule type" value="Genomic_DNA"/>
</dbReference>
<dbReference type="Gene3D" id="3.40.30.10">
    <property type="entry name" value="Glutaredoxin"/>
    <property type="match status" value="1"/>
</dbReference>
<reference evidence="1 2" key="1">
    <citation type="submission" date="2018-01" db="EMBL/GenBank/DDBJ databases">
        <title>Genome characterization of the sugarcane-associated fungus Trichoderma ghanense CCMA-1212 and their application in lignocelulose bioconversion.</title>
        <authorList>
            <person name="Steindorff A.S."/>
            <person name="Mendes T.D."/>
            <person name="Vilela E.S.D."/>
            <person name="Rodrigues D.S."/>
            <person name="Formighieri E.F."/>
            <person name="Melo I.S."/>
            <person name="Favaro L.C.L."/>
        </authorList>
    </citation>
    <scope>NUCLEOTIDE SEQUENCE [LARGE SCALE GENOMIC DNA]</scope>
    <source>
        <strain evidence="1 2">CCMA-1212</strain>
    </source>
</reference>
<name>A0ABY2GZJ4_9HYPO</name>
<accession>A0ABY2GZJ4</accession>
<comment type="caution">
    <text evidence="1">The sequence shown here is derived from an EMBL/GenBank/DDBJ whole genome shotgun (WGS) entry which is preliminary data.</text>
</comment>